<dbReference type="InterPro" id="IPR036388">
    <property type="entry name" value="WH-like_DNA-bd_sf"/>
</dbReference>
<reference evidence="4" key="3">
    <citation type="submission" date="2015-04" db="UniProtKB">
        <authorList>
            <consortium name="EnsemblPlants"/>
        </authorList>
    </citation>
    <scope>IDENTIFICATION</scope>
    <source>
        <strain evidence="4">cv. Jemalong A17</strain>
    </source>
</reference>
<dbReference type="HOGENOM" id="CLU_2007309_0_0_1"/>
<dbReference type="eggNOG" id="KOG2166">
    <property type="taxonomic scope" value="Eukaryota"/>
</dbReference>
<dbReference type="GO" id="GO:0031461">
    <property type="term" value="C:cullin-RING ubiquitin ligase complex"/>
    <property type="evidence" value="ECO:0007669"/>
    <property type="project" value="InterPro"/>
</dbReference>
<dbReference type="Proteomes" id="UP000002051">
    <property type="component" value="Chromosome 5"/>
</dbReference>
<dbReference type="AlphaFoldDB" id="G7KCK8"/>
<accession>G7KCK8</accession>
<evidence type="ECO:0000313" key="4">
    <source>
        <dbReference type="EnsemblPlants" id="AES96665"/>
    </source>
</evidence>
<dbReference type="Pfam" id="PF26557">
    <property type="entry name" value="Cullin_AB"/>
    <property type="match status" value="1"/>
</dbReference>
<dbReference type="GO" id="GO:0006511">
    <property type="term" value="P:ubiquitin-dependent protein catabolic process"/>
    <property type="evidence" value="ECO:0007669"/>
    <property type="project" value="InterPro"/>
</dbReference>
<organism evidence="3 5">
    <name type="scientific">Medicago truncatula</name>
    <name type="common">Barrel medic</name>
    <name type="synonym">Medicago tribuloides</name>
    <dbReference type="NCBI Taxonomy" id="3880"/>
    <lineage>
        <taxon>Eukaryota</taxon>
        <taxon>Viridiplantae</taxon>
        <taxon>Streptophyta</taxon>
        <taxon>Embryophyta</taxon>
        <taxon>Tracheophyta</taxon>
        <taxon>Spermatophyta</taxon>
        <taxon>Magnoliopsida</taxon>
        <taxon>eudicotyledons</taxon>
        <taxon>Gunneridae</taxon>
        <taxon>Pentapetalae</taxon>
        <taxon>rosids</taxon>
        <taxon>fabids</taxon>
        <taxon>Fabales</taxon>
        <taxon>Fabaceae</taxon>
        <taxon>Papilionoideae</taxon>
        <taxon>50 kb inversion clade</taxon>
        <taxon>NPAAA clade</taxon>
        <taxon>Hologalegina</taxon>
        <taxon>IRL clade</taxon>
        <taxon>Trifolieae</taxon>
        <taxon>Medicago</taxon>
    </lineage>
</organism>
<evidence type="ECO:0000256" key="1">
    <source>
        <dbReference type="SAM" id="MobiDB-lite"/>
    </source>
</evidence>
<dbReference type="Pfam" id="PF10557">
    <property type="entry name" value="Cullin_Nedd8"/>
    <property type="match status" value="1"/>
</dbReference>
<dbReference type="PaxDb" id="3880-AES96665"/>
<keyword evidence="5" id="KW-1185">Reference proteome</keyword>
<dbReference type="GO" id="GO:0031625">
    <property type="term" value="F:ubiquitin protein ligase binding"/>
    <property type="evidence" value="ECO:0007669"/>
    <property type="project" value="InterPro"/>
</dbReference>
<dbReference type="InterPro" id="IPR019559">
    <property type="entry name" value="Cullin_neddylation_domain"/>
</dbReference>
<dbReference type="InterPro" id="IPR036390">
    <property type="entry name" value="WH_DNA-bd_sf"/>
</dbReference>
<dbReference type="SMART" id="SM00884">
    <property type="entry name" value="Cullin_Nedd8"/>
    <property type="match status" value="1"/>
</dbReference>
<feature type="domain" description="Cullin neddylation" evidence="2">
    <location>
        <begin position="66"/>
        <end position="118"/>
    </location>
</feature>
<dbReference type="PROSITE" id="PS01256">
    <property type="entry name" value="CULLIN_1"/>
    <property type="match status" value="1"/>
</dbReference>
<dbReference type="SUPFAM" id="SSF75632">
    <property type="entry name" value="Cullin homology domain"/>
    <property type="match status" value="1"/>
</dbReference>
<dbReference type="EnsemblPlants" id="AES96665">
    <property type="protein sequence ID" value="AES96665"/>
    <property type="gene ID" value="MTR_5g039820"/>
</dbReference>
<feature type="compositionally biased region" description="Basic and acidic residues" evidence="1">
    <location>
        <begin position="53"/>
        <end position="65"/>
    </location>
</feature>
<dbReference type="STRING" id="3880.G7KCK8"/>
<sequence>MLFNDVDQLSYKEIEKATKINSLDLIKCLYSMALVKDGNIIKKEPMNGYIGEDDLRTTDTPRESECETTNPENLGRNVIAEVTKELISLFLPNPTDIKKRIESLIERDYLERDSIDNNLYRYLA</sequence>
<feature type="region of interest" description="Disordered" evidence="1">
    <location>
        <begin position="51"/>
        <end position="70"/>
    </location>
</feature>
<dbReference type="InterPro" id="IPR016157">
    <property type="entry name" value="Cullin_CS"/>
</dbReference>
<protein>
    <submittedName>
        <fullName evidence="3">Cullin protein neddylation domain protein</fullName>
    </submittedName>
</protein>
<dbReference type="InterPro" id="IPR036317">
    <property type="entry name" value="Cullin_homology_sf"/>
</dbReference>
<proteinExistence type="predicted"/>
<dbReference type="Gene3D" id="1.10.10.10">
    <property type="entry name" value="Winged helix-like DNA-binding domain superfamily/Winged helix DNA-binding domain"/>
    <property type="match status" value="2"/>
</dbReference>
<dbReference type="InterPro" id="IPR059120">
    <property type="entry name" value="Cullin-like_AB"/>
</dbReference>
<dbReference type="EMBL" id="CM001221">
    <property type="protein sequence ID" value="AES96665.1"/>
    <property type="molecule type" value="Genomic_DNA"/>
</dbReference>
<reference evidence="3 5" key="1">
    <citation type="journal article" date="2011" name="Nature">
        <title>The Medicago genome provides insight into the evolution of rhizobial symbioses.</title>
        <authorList>
            <person name="Young N.D."/>
            <person name="Debelle F."/>
            <person name="Oldroyd G.E."/>
            <person name="Geurts R."/>
            <person name="Cannon S.B."/>
            <person name="Udvardi M.K."/>
            <person name="Benedito V.A."/>
            <person name="Mayer K.F."/>
            <person name="Gouzy J."/>
            <person name="Schoof H."/>
            <person name="Van de Peer Y."/>
            <person name="Proost S."/>
            <person name="Cook D.R."/>
            <person name="Meyers B.C."/>
            <person name="Spannagl M."/>
            <person name="Cheung F."/>
            <person name="De Mita S."/>
            <person name="Krishnakumar V."/>
            <person name="Gundlach H."/>
            <person name="Zhou S."/>
            <person name="Mudge J."/>
            <person name="Bharti A.K."/>
            <person name="Murray J.D."/>
            <person name="Naoumkina M.A."/>
            <person name="Rosen B."/>
            <person name="Silverstein K.A."/>
            <person name="Tang H."/>
            <person name="Rombauts S."/>
            <person name="Zhao P.X."/>
            <person name="Zhou P."/>
            <person name="Barbe V."/>
            <person name="Bardou P."/>
            <person name="Bechner M."/>
            <person name="Bellec A."/>
            <person name="Berger A."/>
            <person name="Berges H."/>
            <person name="Bidwell S."/>
            <person name="Bisseling T."/>
            <person name="Choisne N."/>
            <person name="Couloux A."/>
            <person name="Denny R."/>
            <person name="Deshpande S."/>
            <person name="Dai X."/>
            <person name="Doyle J.J."/>
            <person name="Dudez A.M."/>
            <person name="Farmer A.D."/>
            <person name="Fouteau S."/>
            <person name="Franken C."/>
            <person name="Gibelin C."/>
            <person name="Gish J."/>
            <person name="Goldstein S."/>
            <person name="Gonzalez A.J."/>
            <person name="Green P.J."/>
            <person name="Hallab A."/>
            <person name="Hartog M."/>
            <person name="Hua A."/>
            <person name="Humphray S.J."/>
            <person name="Jeong D.H."/>
            <person name="Jing Y."/>
            <person name="Jocker A."/>
            <person name="Kenton S.M."/>
            <person name="Kim D.J."/>
            <person name="Klee K."/>
            <person name="Lai H."/>
            <person name="Lang C."/>
            <person name="Lin S."/>
            <person name="Macmil S.L."/>
            <person name="Magdelenat G."/>
            <person name="Matthews L."/>
            <person name="McCorrison J."/>
            <person name="Monaghan E.L."/>
            <person name="Mun J.H."/>
            <person name="Najar F.Z."/>
            <person name="Nicholson C."/>
            <person name="Noirot C."/>
            <person name="O'Bleness M."/>
            <person name="Paule C.R."/>
            <person name="Poulain J."/>
            <person name="Prion F."/>
            <person name="Qin B."/>
            <person name="Qu C."/>
            <person name="Retzel E.F."/>
            <person name="Riddle C."/>
            <person name="Sallet E."/>
            <person name="Samain S."/>
            <person name="Samson N."/>
            <person name="Sanders I."/>
            <person name="Saurat O."/>
            <person name="Scarpelli C."/>
            <person name="Schiex T."/>
            <person name="Segurens B."/>
            <person name="Severin A.J."/>
            <person name="Sherrier D.J."/>
            <person name="Shi R."/>
            <person name="Sims S."/>
            <person name="Singer S.R."/>
            <person name="Sinharoy S."/>
            <person name="Sterck L."/>
            <person name="Viollet A."/>
            <person name="Wang B.B."/>
            <person name="Wang K."/>
            <person name="Wang M."/>
            <person name="Wang X."/>
            <person name="Warfsmann J."/>
            <person name="Weissenbach J."/>
            <person name="White D.D."/>
            <person name="White J.D."/>
            <person name="Wiley G.B."/>
            <person name="Wincker P."/>
            <person name="Xing Y."/>
            <person name="Yang L."/>
            <person name="Yao Z."/>
            <person name="Ying F."/>
            <person name="Zhai J."/>
            <person name="Zhou L."/>
            <person name="Zuber A."/>
            <person name="Denarie J."/>
            <person name="Dixon R.A."/>
            <person name="May G.D."/>
            <person name="Schwartz D.C."/>
            <person name="Rogers J."/>
            <person name="Quetier F."/>
            <person name="Town C.D."/>
            <person name="Roe B.A."/>
        </authorList>
    </citation>
    <scope>NUCLEOTIDE SEQUENCE [LARGE SCALE GENOMIC DNA]</scope>
    <source>
        <strain evidence="3">A17</strain>
        <strain evidence="4 5">cv. Jemalong A17</strain>
    </source>
</reference>
<evidence type="ECO:0000259" key="2">
    <source>
        <dbReference type="SMART" id="SM00884"/>
    </source>
</evidence>
<name>G7KCK8_MEDTR</name>
<evidence type="ECO:0000313" key="3">
    <source>
        <dbReference type="EMBL" id="AES96665.1"/>
    </source>
</evidence>
<dbReference type="InterPro" id="IPR045093">
    <property type="entry name" value="Cullin"/>
</dbReference>
<dbReference type="PANTHER" id="PTHR11932">
    <property type="entry name" value="CULLIN"/>
    <property type="match status" value="1"/>
</dbReference>
<evidence type="ECO:0000313" key="5">
    <source>
        <dbReference type="Proteomes" id="UP000002051"/>
    </source>
</evidence>
<dbReference type="SUPFAM" id="SSF46785">
    <property type="entry name" value="Winged helix' DNA-binding domain"/>
    <property type="match status" value="1"/>
</dbReference>
<reference evidence="3 5" key="2">
    <citation type="journal article" date="2014" name="BMC Genomics">
        <title>An improved genome release (version Mt4.0) for the model legume Medicago truncatula.</title>
        <authorList>
            <person name="Tang H."/>
            <person name="Krishnakumar V."/>
            <person name="Bidwell S."/>
            <person name="Rosen B."/>
            <person name="Chan A."/>
            <person name="Zhou S."/>
            <person name="Gentzbittel L."/>
            <person name="Childs K.L."/>
            <person name="Yandell M."/>
            <person name="Gundlach H."/>
            <person name="Mayer K.F."/>
            <person name="Schwartz D.C."/>
            <person name="Town C.D."/>
        </authorList>
    </citation>
    <scope>GENOME REANNOTATION</scope>
    <source>
        <strain evidence="4 5">cv. Jemalong A17</strain>
    </source>
</reference>
<gene>
    <name evidence="3" type="ordered locus">MTR_5g039820</name>
</gene>